<dbReference type="FunFam" id="2.20.100.10:FF:000001">
    <property type="entry name" value="semaphorin-5A isoform X1"/>
    <property type="match status" value="1"/>
</dbReference>
<protein>
    <submittedName>
        <fullName evidence="10">Thrombospondin-1-like</fullName>
    </submittedName>
</protein>
<evidence type="ECO:0000256" key="6">
    <source>
        <dbReference type="ARBA" id="ARBA00023157"/>
    </source>
</evidence>
<organism evidence="9 10">
    <name type="scientific">Lingula anatina</name>
    <name type="common">Brachiopod</name>
    <name type="synonym">Lingula unguis</name>
    <dbReference type="NCBI Taxonomy" id="7574"/>
    <lineage>
        <taxon>Eukaryota</taxon>
        <taxon>Metazoa</taxon>
        <taxon>Spiralia</taxon>
        <taxon>Lophotrochozoa</taxon>
        <taxon>Brachiopoda</taxon>
        <taxon>Linguliformea</taxon>
        <taxon>Lingulata</taxon>
        <taxon>Lingulida</taxon>
        <taxon>Linguloidea</taxon>
        <taxon>Lingulidae</taxon>
        <taxon>Lingula</taxon>
    </lineage>
</organism>
<proteinExistence type="predicted"/>
<dbReference type="InterPro" id="IPR052065">
    <property type="entry name" value="Compl_asym_regulator"/>
</dbReference>
<dbReference type="PRINTS" id="PR01705">
    <property type="entry name" value="TSP1REPEAT"/>
</dbReference>
<dbReference type="PROSITE" id="PS50026">
    <property type="entry name" value="EGF_3"/>
    <property type="match status" value="1"/>
</dbReference>
<dbReference type="InterPro" id="IPR018097">
    <property type="entry name" value="EGF_Ca-bd_CS"/>
</dbReference>
<dbReference type="InterPro" id="IPR000742">
    <property type="entry name" value="EGF"/>
</dbReference>
<dbReference type="PROSITE" id="PS00010">
    <property type="entry name" value="ASX_HYDROXYL"/>
    <property type="match status" value="1"/>
</dbReference>
<comment type="caution">
    <text evidence="7">Lacks conserved residue(s) required for the propagation of feature annotation.</text>
</comment>
<dbReference type="STRING" id="7574.A0A2R2MS34"/>
<dbReference type="Gene3D" id="2.20.100.10">
    <property type="entry name" value="Thrombospondin type-1 (TSP1) repeat"/>
    <property type="match status" value="1"/>
</dbReference>
<accession>A0A2R2MS34</accession>
<keyword evidence="4" id="KW-0732">Signal</keyword>
<dbReference type="InParanoid" id="A0A2R2MS34"/>
<dbReference type="PANTHER" id="PTHR22906">
    <property type="entry name" value="PROPERDIN"/>
    <property type="match status" value="1"/>
</dbReference>
<reference evidence="10" key="1">
    <citation type="submission" date="2025-08" db="UniProtKB">
        <authorList>
            <consortium name="RefSeq"/>
        </authorList>
    </citation>
    <scope>IDENTIFICATION</scope>
    <source>
        <tissue evidence="10">Gonads</tissue>
    </source>
</reference>
<dbReference type="Pfam" id="PF07645">
    <property type="entry name" value="EGF_CA"/>
    <property type="match status" value="1"/>
</dbReference>
<feature type="domain" description="EGF-like" evidence="8">
    <location>
        <begin position="26"/>
        <end position="68"/>
    </location>
</feature>
<keyword evidence="2" id="KW-0964">Secreted</keyword>
<evidence type="ECO:0000256" key="5">
    <source>
        <dbReference type="ARBA" id="ARBA00022737"/>
    </source>
</evidence>
<name>A0A2R2MS34_LINAN</name>
<keyword evidence="3 7" id="KW-0245">EGF-like domain</keyword>
<evidence type="ECO:0000259" key="8">
    <source>
        <dbReference type="PROSITE" id="PS50026"/>
    </source>
</evidence>
<dbReference type="SMART" id="SM00209">
    <property type="entry name" value="TSP1"/>
    <property type="match status" value="1"/>
</dbReference>
<evidence type="ECO:0000256" key="4">
    <source>
        <dbReference type="ARBA" id="ARBA00022729"/>
    </source>
</evidence>
<dbReference type="AlphaFoldDB" id="A0A2R2MS34"/>
<evidence type="ECO:0000313" key="10">
    <source>
        <dbReference type="RefSeq" id="XP_023932807.1"/>
    </source>
</evidence>
<evidence type="ECO:0000256" key="1">
    <source>
        <dbReference type="ARBA" id="ARBA00004613"/>
    </source>
</evidence>
<keyword evidence="9" id="KW-1185">Reference proteome</keyword>
<keyword evidence="6" id="KW-1015">Disulfide bond</keyword>
<evidence type="ECO:0000256" key="3">
    <source>
        <dbReference type="ARBA" id="ARBA00022536"/>
    </source>
</evidence>
<dbReference type="KEGG" id="lak:112042466"/>
<dbReference type="PROSITE" id="PS50092">
    <property type="entry name" value="TSP1"/>
    <property type="match status" value="1"/>
</dbReference>
<dbReference type="InterPro" id="IPR049883">
    <property type="entry name" value="NOTCH1_EGF-like"/>
</dbReference>
<dbReference type="GO" id="GO:0005509">
    <property type="term" value="F:calcium ion binding"/>
    <property type="evidence" value="ECO:0007669"/>
    <property type="project" value="InterPro"/>
</dbReference>
<sequence length="132" mass="13799">MVLGQSICSCRNNFYKLSSDNQTCVDVDECTDSYPCVGNSSTCLNTNGGFSCNCTNDYILGADKLTCADRNGGLTSWTSWGSCSVTCGGGTQSRTRSCTNPTQAGNGLPCSGLTSETQQCNTDSCPCKCANC</sequence>
<keyword evidence="5" id="KW-0677">Repeat</keyword>
<dbReference type="RefSeq" id="XP_023932807.1">
    <property type="nucleotide sequence ID" value="XM_024077039.1"/>
</dbReference>
<dbReference type="InterPro" id="IPR036383">
    <property type="entry name" value="TSP1_rpt_sf"/>
</dbReference>
<dbReference type="InterPro" id="IPR000152">
    <property type="entry name" value="EGF-type_Asp/Asn_hydroxyl_site"/>
</dbReference>
<dbReference type="Gene3D" id="2.10.25.10">
    <property type="entry name" value="Laminin"/>
    <property type="match status" value="2"/>
</dbReference>
<dbReference type="CDD" id="cd00054">
    <property type="entry name" value="EGF_CA"/>
    <property type="match status" value="1"/>
</dbReference>
<dbReference type="PROSITE" id="PS01187">
    <property type="entry name" value="EGF_CA"/>
    <property type="match status" value="1"/>
</dbReference>
<dbReference type="SUPFAM" id="SSF57196">
    <property type="entry name" value="EGF/Laminin"/>
    <property type="match status" value="1"/>
</dbReference>
<dbReference type="SMART" id="SM00179">
    <property type="entry name" value="EGF_CA"/>
    <property type="match status" value="1"/>
</dbReference>
<evidence type="ECO:0000313" key="9">
    <source>
        <dbReference type="Proteomes" id="UP000085678"/>
    </source>
</evidence>
<dbReference type="Pfam" id="PF00090">
    <property type="entry name" value="TSP_1"/>
    <property type="match status" value="1"/>
</dbReference>
<dbReference type="SUPFAM" id="SSF82895">
    <property type="entry name" value="TSP-1 type 1 repeat"/>
    <property type="match status" value="1"/>
</dbReference>
<gene>
    <name evidence="10" type="primary">LOC112042466</name>
</gene>
<evidence type="ECO:0000256" key="7">
    <source>
        <dbReference type="PROSITE-ProRule" id="PRU00076"/>
    </source>
</evidence>
<comment type="subcellular location">
    <subcellularLocation>
        <location evidence="1">Secreted</location>
    </subcellularLocation>
</comment>
<dbReference type="Proteomes" id="UP000085678">
    <property type="component" value="Unplaced"/>
</dbReference>
<dbReference type="GeneID" id="112042466"/>
<dbReference type="InterPro" id="IPR001881">
    <property type="entry name" value="EGF-like_Ca-bd_dom"/>
</dbReference>
<dbReference type="OrthoDB" id="6160103at2759"/>
<dbReference type="InterPro" id="IPR000884">
    <property type="entry name" value="TSP1_rpt"/>
</dbReference>
<evidence type="ECO:0000256" key="2">
    <source>
        <dbReference type="ARBA" id="ARBA00022525"/>
    </source>
</evidence>
<dbReference type="PANTHER" id="PTHR22906:SF43">
    <property type="entry name" value="PROPERDIN"/>
    <property type="match status" value="1"/>
</dbReference>